<sequence>MGTRTLDKEVSVVFSAALLFGIYFSTLLTCFRWLLFADEGWKRRKTIDWALVVVTFLIFGINVAHVSWDLHWTMVEAFQAVNGPRPFEFTLPDFRNIVACVLQNTSILLADIVLIRRCWVVHGRRKLVVVFPVFLWLVALLCTILQIYLQVAHMKNPNIGPYSWASVNMTIGPGIVLLPFWISTVLSNAYASGALILRIHQVTQQCKFVISPTHLYFLIRVIAESGLLCLSITLAHFLVWFGSDDYAVGVIAALNPPVMGVAFNWFIIRVAINKAEAAKVTIPERITTIRFNKPPTTHHGTMMDGTNGLVSGGAAFELAMYVISSV</sequence>
<feature type="transmembrane region" description="Helical" evidence="1">
    <location>
        <begin position="127"/>
        <end position="151"/>
    </location>
</feature>
<dbReference type="Proteomes" id="UP000807342">
    <property type="component" value="Unassembled WGS sequence"/>
</dbReference>
<keyword evidence="1" id="KW-0812">Transmembrane</keyword>
<dbReference type="OrthoDB" id="3357408at2759"/>
<reference evidence="2" key="1">
    <citation type="submission" date="2020-11" db="EMBL/GenBank/DDBJ databases">
        <authorList>
            <consortium name="DOE Joint Genome Institute"/>
            <person name="Ahrendt S."/>
            <person name="Riley R."/>
            <person name="Andreopoulos W."/>
            <person name="Labutti K."/>
            <person name="Pangilinan J."/>
            <person name="Ruiz-Duenas F.J."/>
            <person name="Barrasa J.M."/>
            <person name="Sanchez-Garcia M."/>
            <person name="Camarero S."/>
            <person name="Miyauchi S."/>
            <person name="Serrano A."/>
            <person name="Linde D."/>
            <person name="Babiker R."/>
            <person name="Drula E."/>
            <person name="Ayuso-Fernandez I."/>
            <person name="Pacheco R."/>
            <person name="Padilla G."/>
            <person name="Ferreira P."/>
            <person name="Barriuso J."/>
            <person name="Kellner H."/>
            <person name="Castanera R."/>
            <person name="Alfaro M."/>
            <person name="Ramirez L."/>
            <person name="Pisabarro A.G."/>
            <person name="Kuo A."/>
            <person name="Tritt A."/>
            <person name="Lipzen A."/>
            <person name="He G."/>
            <person name="Yan M."/>
            <person name="Ng V."/>
            <person name="Cullen D."/>
            <person name="Martin F."/>
            <person name="Rosso M.-N."/>
            <person name="Henrissat B."/>
            <person name="Hibbett D."/>
            <person name="Martinez A.T."/>
            <person name="Grigoriev I.V."/>
        </authorList>
    </citation>
    <scope>NUCLEOTIDE SEQUENCE</scope>
    <source>
        <strain evidence="2">MF-IS2</strain>
    </source>
</reference>
<accession>A0A9P5XJF6</accession>
<comment type="caution">
    <text evidence="2">The sequence shown here is derived from an EMBL/GenBank/DDBJ whole genome shotgun (WGS) entry which is preliminary data.</text>
</comment>
<keyword evidence="3" id="KW-1185">Reference proteome</keyword>
<evidence type="ECO:0000313" key="3">
    <source>
        <dbReference type="Proteomes" id="UP000807342"/>
    </source>
</evidence>
<name>A0A9P5XJF6_9AGAR</name>
<evidence type="ECO:0000313" key="2">
    <source>
        <dbReference type="EMBL" id="KAF9450665.1"/>
    </source>
</evidence>
<dbReference type="AlphaFoldDB" id="A0A9P5XJF6"/>
<feature type="transmembrane region" description="Helical" evidence="1">
    <location>
        <begin position="171"/>
        <end position="197"/>
    </location>
</feature>
<keyword evidence="1" id="KW-0472">Membrane</keyword>
<evidence type="ECO:0000256" key="1">
    <source>
        <dbReference type="SAM" id="Phobius"/>
    </source>
</evidence>
<organism evidence="2 3">
    <name type="scientific">Macrolepiota fuliginosa MF-IS2</name>
    <dbReference type="NCBI Taxonomy" id="1400762"/>
    <lineage>
        <taxon>Eukaryota</taxon>
        <taxon>Fungi</taxon>
        <taxon>Dikarya</taxon>
        <taxon>Basidiomycota</taxon>
        <taxon>Agaricomycotina</taxon>
        <taxon>Agaricomycetes</taxon>
        <taxon>Agaricomycetidae</taxon>
        <taxon>Agaricales</taxon>
        <taxon>Agaricineae</taxon>
        <taxon>Agaricaceae</taxon>
        <taxon>Macrolepiota</taxon>
    </lineage>
</organism>
<proteinExistence type="predicted"/>
<gene>
    <name evidence="2" type="ORF">P691DRAFT_700852</name>
</gene>
<keyword evidence="1" id="KW-1133">Transmembrane helix</keyword>
<dbReference type="EMBL" id="MU151100">
    <property type="protein sequence ID" value="KAF9450665.1"/>
    <property type="molecule type" value="Genomic_DNA"/>
</dbReference>
<feature type="transmembrane region" description="Helical" evidence="1">
    <location>
        <begin position="246"/>
        <end position="267"/>
    </location>
</feature>
<feature type="transmembrane region" description="Helical" evidence="1">
    <location>
        <begin position="217"/>
        <end position="240"/>
    </location>
</feature>
<protein>
    <submittedName>
        <fullName evidence="2">Uncharacterized protein</fullName>
    </submittedName>
</protein>
<feature type="transmembrane region" description="Helical" evidence="1">
    <location>
        <begin position="12"/>
        <end position="35"/>
    </location>
</feature>
<feature type="transmembrane region" description="Helical" evidence="1">
    <location>
        <begin position="47"/>
        <end position="68"/>
    </location>
</feature>